<evidence type="ECO:0008006" key="5">
    <source>
        <dbReference type="Google" id="ProtNLM"/>
    </source>
</evidence>
<dbReference type="AlphaFoldDB" id="A0AAD4KVW0"/>
<dbReference type="SUPFAM" id="SSF103473">
    <property type="entry name" value="MFS general substrate transporter"/>
    <property type="match status" value="1"/>
</dbReference>
<reference evidence="3" key="1">
    <citation type="submission" date="2021-12" db="EMBL/GenBank/DDBJ databases">
        <title>Convergent genome expansion in fungi linked to evolution of root-endophyte symbiosis.</title>
        <authorList>
            <consortium name="DOE Joint Genome Institute"/>
            <person name="Ke Y.-H."/>
            <person name="Bonito G."/>
            <person name="Liao H.-L."/>
            <person name="Looney B."/>
            <person name="Rojas-Flechas A."/>
            <person name="Nash J."/>
            <person name="Hameed K."/>
            <person name="Schadt C."/>
            <person name="Martin F."/>
            <person name="Crous P.W."/>
            <person name="Miettinen O."/>
            <person name="Magnuson J.K."/>
            <person name="Labbe J."/>
            <person name="Jacobson D."/>
            <person name="Doktycz M.J."/>
            <person name="Veneault-Fourrey C."/>
            <person name="Kuo A."/>
            <person name="Mondo S."/>
            <person name="Calhoun S."/>
            <person name="Riley R."/>
            <person name="Ohm R."/>
            <person name="LaButti K."/>
            <person name="Andreopoulos B."/>
            <person name="Pangilinan J."/>
            <person name="Nolan M."/>
            <person name="Tritt A."/>
            <person name="Clum A."/>
            <person name="Lipzen A."/>
            <person name="Daum C."/>
            <person name="Barry K."/>
            <person name="Grigoriev I.V."/>
            <person name="Vilgalys R."/>
        </authorList>
    </citation>
    <scope>NUCLEOTIDE SEQUENCE</scope>
    <source>
        <strain evidence="3">PMI_201</strain>
    </source>
</reference>
<organism evidence="3 4">
    <name type="scientific">Talaromyces proteolyticus</name>
    <dbReference type="NCBI Taxonomy" id="1131652"/>
    <lineage>
        <taxon>Eukaryota</taxon>
        <taxon>Fungi</taxon>
        <taxon>Dikarya</taxon>
        <taxon>Ascomycota</taxon>
        <taxon>Pezizomycotina</taxon>
        <taxon>Eurotiomycetes</taxon>
        <taxon>Eurotiomycetidae</taxon>
        <taxon>Eurotiales</taxon>
        <taxon>Trichocomaceae</taxon>
        <taxon>Talaromyces</taxon>
        <taxon>Talaromyces sect. Bacilispori</taxon>
    </lineage>
</organism>
<keyword evidence="2" id="KW-0812">Transmembrane</keyword>
<dbReference type="InterPro" id="IPR036259">
    <property type="entry name" value="MFS_trans_sf"/>
</dbReference>
<keyword evidence="4" id="KW-1185">Reference proteome</keyword>
<feature type="transmembrane region" description="Helical" evidence="2">
    <location>
        <begin position="43"/>
        <end position="67"/>
    </location>
</feature>
<accession>A0AAD4KVW0</accession>
<dbReference type="Proteomes" id="UP001201262">
    <property type="component" value="Unassembled WGS sequence"/>
</dbReference>
<comment type="caution">
    <text evidence="3">The sequence shown here is derived from an EMBL/GenBank/DDBJ whole genome shotgun (WGS) entry which is preliminary data.</text>
</comment>
<evidence type="ECO:0000313" key="3">
    <source>
        <dbReference type="EMBL" id="KAH8697945.1"/>
    </source>
</evidence>
<feature type="transmembrane region" description="Helical" evidence="2">
    <location>
        <begin position="79"/>
        <end position="97"/>
    </location>
</feature>
<evidence type="ECO:0000256" key="2">
    <source>
        <dbReference type="SAM" id="Phobius"/>
    </source>
</evidence>
<dbReference type="EMBL" id="JAJTJA010000006">
    <property type="protein sequence ID" value="KAH8697945.1"/>
    <property type="molecule type" value="Genomic_DNA"/>
</dbReference>
<evidence type="ECO:0000256" key="1">
    <source>
        <dbReference type="SAM" id="MobiDB-lite"/>
    </source>
</evidence>
<evidence type="ECO:0000313" key="4">
    <source>
        <dbReference type="Proteomes" id="UP001201262"/>
    </source>
</evidence>
<proteinExistence type="predicted"/>
<sequence length="116" mass="12553">MANNTSIDLEQRPVEVSVPDGASPVSQQQHGRPDASTEGSLDAWLAIAGSFLVYFASFGIINSFGFFQDFYLSIFLRDYAASEIALIGTMQLALMYLTGPVVASLFDAHGIKLSKE</sequence>
<gene>
    <name evidence="3" type="ORF">BGW36DRAFT_461819</name>
</gene>
<feature type="region of interest" description="Disordered" evidence="1">
    <location>
        <begin position="1"/>
        <end position="37"/>
    </location>
</feature>
<name>A0AAD4KVW0_9EURO</name>
<keyword evidence="2" id="KW-1133">Transmembrane helix</keyword>
<dbReference type="RefSeq" id="XP_046072646.1">
    <property type="nucleotide sequence ID" value="XM_046222145.1"/>
</dbReference>
<protein>
    <recommendedName>
        <fullName evidence="5">Major facilitator superfamily (MFS) profile domain-containing protein</fullName>
    </recommendedName>
</protein>
<dbReference type="GeneID" id="70252432"/>
<keyword evidence="2" id="KW-0472">Membrane</keyword>